<evidence type="ECO:0000313" key="2">
    <source>
        <dbReference type="EMBL" id="KAK6359949.1"/>
    </source>
</evidence>
<dbReference type="AlphaFoldDB" id="A0AAV9VDN7"/>
<evidence type="ECO:0000313" key="3">
    <source>
        <dbReference type="Proteomes" id="UP001375240"/>
    </source>
</evidence>
<proteinExistence type="predicted"/>
<keyword evidence="3" id="KW-1185">Reference proteome</keyword>
<protein>
    <submittedName>
        <fullName evidence="2">Uncharacterized protein</fullName>
    </submittedName>
</protein>
<gene>
    <name evidence="2" type="ORF">TWF696_001073</name>
</gene>
<name>A0AAV9VDN7_9PEZI</name>
<organism evidence="2 3">
    <name type="scientific">Orbilia brochopaga</name>
    <dbReference type="NCBI Taxonomy" id="3140254"/>
    <lineage>
        <taxon>Eukaryota</taxon>
        <taxon>Fungi</taxon>
        <taxon>Dikarya</taxon>
        <taxon>Ascomycota</taxon>
        <taxon>Pezizomycotina</taxon>
        <taxon>Orbiliomycetes</taxon>
        <taxon>Orbiliales</taxon>
        <taxon>Orbiliaceae</taxon>
        <taxon>Orbilia</taxon>
    </lineage>
</organism>
<dbReference type="Proteomes" id="UP001375240">
    <property type="component" value="Unassembled WGS sequence"/>
</dbReference>
<feature type="compositionally biased region" description="Basic residues" evidence="1">
    <location>
        <begin position="202"/>
        <end position="212"/>
    </location>
</feature>
<reference evidence="2 3" key="1">
    <citation type="submission" date="2019-10" db="EMBL/GenBank/DDBJ databases">
        <authorList>
            <person name="Palmer J.M."/>
        </authorList>
    </citation>
    <scope>NUCLEOTIDE SEQUENCE [LARGE SCALE GENOMIC DNA]</scope>
    <source>
        <strain evidence="2 3">TWF696</strain>
    </source>
</reference>
<feature type="compositionally biased region" description="Basic residues" evidence="1">
    <location>
        <begin position="230"/>
        <end position="239"/>
    </location>
</feature>
<comment type="caution">
    <text evidence="2">The sequence shown here is derived from an EMBL/GenBank/DDBJ whole genome shotgun (WGS) entry which is preliminary data.</text>
</comment>
<sequence>MLSTLHGAENDPEPIEGSKPSLTVYAHKIATQTNEVRSLLSSTLDQMTGKWDELRTIFQETETAFAGQKAANHEINDLIARMDSAVEKQQAMISELMQMVTSMEERQAWLTENMATLSLNMKHQTTMLEALSKDREAKPWKAPEEALAGLHKFLEHSEKQLSLETVPTLPAPTGQPPILSDSDDTERSVSVVAETPAPANKPTKKPKTAKKGKPSEQGQAAPNAAGNKAPLRKAKRHRSISLGPAIEPTPDEVLNKPSNNERDLDSQASADGKKQGVKDSAENKDQEHSTVGKEAPEETNSKKQTKKRILAGPATQEAWEMDTTTN</sequence>
<accession>A0AAV9VDN7</accession>
<feature type="region of interest" description="Disordered" evidence="1">
    <location>
        <begin position="167"/>
        <end position="326"/>
    </location>
</feature>
<dbReference type="SUPFAM" id="SSF58104">
    <property type="entry name" value="Methyl-accepting chemotaxis protein (MCP) signaling domain"/>
    <property type="match status" value="1"/>
</dbReference>
<feature type="compositionally biased region" description="Basic and acidic residues" evidence="1">
    <location>
        <begin position="259"/>
        <end position="301"/>
    </location>
</feature>
<evidence type="ECO:0000256" key="1">
    <source>
        <dbReference type="SAM" id="MobiDB-lite"/>
    </source>
</evidence>
<dbReference type="EMBL" id="JAVHNQ010000001">
    <property type="protein sequence ID" value="KAK6359949.1"/>
    <property type="molecule type" value="Genomic_DNA"/>
</dbReference>